<dbReference type="Proteomes" id="UP001292094">
    <property type="component" value="Unassembled WGS sequence"/>
</dbReference>
<dbReference type="EMBL" id="JAWZYT010004035">
    <property type="protein sequence ID" value="KAK4295629.1"/>
    <property type="molecule type" value="Genomic_DNA"/>
</dbReference>
<evidence type="ECO:0000313" key="1">
    <source>
        <dbReference type="EMBL" id="KAK4295629.1"/>
    </source>
</evidence>
<keyword evidence="2" id="KW-1185">Reference proteome</keyword>
<protein>
    <submittedName>
        <fullName evidence="1">Uncharacterized protein</fullName>
    </submittedName>
</protein>
<organism evidence="1 2">
    <name type="scientific">Petrolisthes manimaculis</name>
    <dbReference type="NCBI Taxonomy" id="1843537"/>
    <lineage>
        <taxon>Eukaryota</taxon>
        <taxon>Metazoa</taxon>
        <taxon>Ecdysozoa</taxon>
        <taxon>Arthropoda</taxon>
        <taxon>Crustacea</taxon>
        <taxon>Multicrustacea</taxon>
        <taxon>Malacostraca</taxon>
        <taxon>Eumalacostraca</taxon>
        <taxon>Eucarida</taxon>
        <taxon>Decapoda</taxon>
        <taxon>Pleocyemata</taxon>
        <taxon>Anomura</taxon>
        <taxon>Galatheoidea</taxon>
        <taxon>Porcellanidae</taxon>
        <taxon>Petrolisthes</taxon>
    </lineage>
</organism>
<reference evidence="1" key="1">
    <citation type="submission" date="2023-11" db="EMBL/GenBank/DDBJ databases">
        <title>Genome assemblies of two species of porcelain crab, Petrolisthes cinctipes and Petrolisthes manimaculis (Anomura: Porcellanidae).</title>
        <authorList>
            <person name="Angst P."/>
        </authorList>
    </citation>
    <scope>NUCLEOTIDE SEQUENCE</scope>
    <source>
        <strain evidence="1">PB745_02</strain>
        <tissue evidence="1">Gill</tissue>
    </source>
</reference>
<gene>
    <name evidence="1" type="ORF">Pmani_031822</name>
</gene>
<comment type="caution">
    <text evidence="1">The sequence shown here is derived from an EMBL/GenBank/DDBJ whole genome shotgun (WGS) entry which is preliminary data.</text>
</comment>
<proteinExistence type="predicted"/>
<name>A0AAE1NSW9_9EUCA</name>
<sequence length="181" mass="19261">MDGEGELGWTVRESWDGVMASDGEEGRMVRRKVKYKDLASKARPVRDGQKDGTCAAKRKLVSGVVVVCDLLLPSLVHFASSLVLLLYTCGGFPGLLLLPASAPAPCLRPCSLLPAPAPCSLLPASAPAPWSRKNGERDVEEGWTTLTIGAVEFDAVCSPLPCLQSSSVVKFVHGRVCTLQV</sequence>
<evidence type="ECO:0000313" key="2">
    <source>
        <dbReference type="Proteomes" id="UP001292094"/>
    </source>
</evidence>
<accession>A0AAE1NSW9</accession>
<dbReference type="AlphaFoldDB" id="A0AAE1NSW9"/>